<dbReference type="EMBL" id="JAIWYP010000016">
    <property type="protein sequence ID" value="KAH3695613.1"/>
    <property type="molecule type" value="Genomic_DNA"/>
</dbReference>
<organism evidence="1 2">
    <name type="scientific">Dreissena polymorpha</name>
    <name type="common">Zebra mussel</name>
    <name type="synonym">Mytilus polymorpha</name>
    <dbReference type="NCBI Taxonomy" id="45954"/>
    <lineage>
        <taxon>Eukaryota</taxon>
        <taxon>Metazoa</taxon>
        <taxon>Spiralia</taxon>
        <taxon>Lophotrochozoa</taxon>
        <taxon>Mollusca</taxon>
        <taxon>Bivalvia</taxon>
        <taxon>Autobranchia</taxon>
        <taxon>Heteroconchia</taxon>
        <taxon>Euheterodonta</taxon>
        <taxon>Imparidentia</taxon>
        <taxon>Neoheterodontei</taxon>
        <taxon>Myida</taxon>
        <taxon>Dreissenoidea</taxon>
        <taxon>Dreissenidae</taxon>
        <taxon>Dreissena</taxon>
    </lineage>
</organism>
<accession>A0A9D3Y848</accession>
<comment type="caution">
    <text evidence="1">The sequence shown here is derived from an EMBL/GenBank/DDBJ whole genome shotgun (WGS) entry which is preliminary data.</text>
</comment>
<name>A0A9D3Y848_DREPO</name>
<keyword evidence="2" id="KW-1185">Reference proteome</keyword>
<gene>
    <name evidence="1" type="ORF">DPMN_083070</name>
</gene>
<proteinExistence type="predicted"/>
<dbReference type="Proteomes" id="UP000828390">
    <property type="component" value="Unassembled WGS sequence"/>
</dbReference>
<reference evidence="1" key="2">
    <citation type="submission" date="2020-11" db="EMBL/GenBank/DDBJ databases">
        <authorList>
            <person name="McCartney M.A."/>
            <person name="Auch B."/>
            <person name="Kono T."/>
            <person name="Mallez S."/>
            <person name="Becker A."/>
            <person name="Gohl D.M."/>
            <person name="Silverstein K.A.T."/>
            <person name="Koren S."/>
            <person name="Bechman K.B."/>
            <person name="Herman A."/>
            <person name="Abrahante J.E."/>
            <person name="Garbe J."/>
        </authorList>
    </citation>
    <scope>NUCLEOTIDE SEQUENCE</scope>
    <source>
        <strain evidence="1">Duluth1</strain>
        <tissue evidence="1">Whole animal</tissue>
    </source>
</reference>
<dbReference type="AlphaFoldDB" id="A0A9D3Y848"/>
<sequence>MARQRPTRLVMGPCIVEIDRIVIRDVQYKFEVIRCRNEEVNFQGSSAYSVGGDKHHIMGANARLRSADGMKLPINFNLRQYFIGTNVLIKFHEDWPINKTALPPGDNVFQQTRTNFKLDNDIIRFLY</sequence>
<protein>
    <submittedName>
        <fullName evidence="1">Uncharacterized protein</fullName>
    </submittedName>
</protein>
<evidence type="ECO:0000313" key="2">
    <source>
        <dbReference type="Proteomes" id="UP000828390"/>
    </source>
</evidence>
<evidence type="ECO:0000313" key="1">
    <source>
        <dbReference type="EMBL" id="KAH3695613.1"/>
    </source>
</evidence>
<reference evidence="1" key="1">
    <citation type="journal article" date="2019" name="bioRxiv">
        <title>The Genome of the Zebra Mussel, Dreissena polymorpha: A Resource for Invasive Species Research.</title>
        <authorList>
            <person name="McCartney M.A."/>
            <person name="Auch B."/>
            <person name="Kono T."/>
            <person name="Mallez S."/>
            <person name="Zhang Y."/>
            <person name="Obille A."/>
            <person name="Becker A."/>
            <person name="Abrahante J.E."/>
            <person name="Garbe J."/>
            <person name="Badalamenti J.P."/>
            <person name="Herman A."/>
            <person name="Mangelson H."/>
            <person name="Liachko I."/>
            <person name="Sullivan S."/>
            <person name="Sone E.D."/>
            <person name="Koren S."/>
            <person name="Silverstein K.A.T."/>
            <person name="Beckman K.B."/>
            <person name="Gohl D.M."/>
        </authorList>
    </citation>
    <scope>NUCLEOTIDE SEQUENCE</scope>
    <source>
        <strain evidence="1">Duluth1</strain>
        <tissue evidence="1">Whole animal</tissue>
    </source>
</reference>